<dbReference type="SUPFAM" id="SSF51011">
    <property type="entry name" value="Glycosyl hydrolase domain"/>
    <property type="match status" value="1"/>
</dbReference>
<dbReference type="GO" id="GO:0016020">
    <property type="term" value="C:membrane"/>
    <property type="evidence" value="ECO:0007669"/>
    <property type="project" value="GOC"/>
</dbReference>
<dbReference type="GO" id="GO:0006680">
    <property type="term" value="P:glucosylceramide catabolic process"/>
    <property type="evidence" value="ECO:0007669"/>
    <property type="project" value="TreeGrafter"/>
</dbReference>
<keyword evidence="8" id="KW-1185">Reference proteome</keyword>
<evidence type="ECO:0000256" key="4">
    <source>
        <dbReference type="RuleBase" id="RU361188"/>
    </source>
</evidence>
<dbReference type="Gene3D" id="2.60.40.1180">
    <property type="entry name" value="Golgi alpha-mannosidase II"/>
    <property type="match status" value="1"/>
</dbReference>
<dbReference type="Pfam" id="PF02055">
    <property type="entry name" value="Glyco_hydro_30"/>
    <property type="match status" value="1"/>
</dbReference>
<protein>
    <submittedName>
        <fullName evidence="7">Glycosyl hydrolase</fullName>
    </submittedName>
</protein>
<dbReference type="EMBL" id="SZZH01000004">
    <property type="protein sequence ID" value="TKV57674.1"/>
    <property type="molecule type" value="Genomic_DNA"/>
</dbReference>
<keyword evidence="4" id="KW-0326">Glycosidase</keyword>
<comment type="similarity">
    <text evidence="1 4">Belongs to the glycosyl hydrolase 30 family.</text>
</comment>
<reference evidence="7 8" key="1">
    <citation type="submission" date="2019-05" db="EMBL/GenBank/DDBJ databases">
        <title>Nakamurella sp. N5BH11, whole genome shotgun sequence.</title>
        <authorList>
            <person name="Tuo L."/>
        </authorList>
    </citation>
    <scope>NUCLEOTIDE SEQUENCE [LARGE SCALE GENOMIC DNA]</scope>
    <source>
        <strain evidence="7 8">N5BH11</strain>
    </source>
</reference>
<evidence type="ECO:0000313" key="7">
    <source>
        <dbReference type="EMBL" id="TKV57674.1"/>
    </source>
</evidence>
<dbReference type="GO" id="GO:0004348">
    <property type="term" value="F:glucosylceramidase activity"/>
    <property type="evidence" value="ECO:0007669"/>
    <property type="project" value="InterPro"/>
</dbReference>
<evidence type="ECO:0000259" key="5">
    <source>
        <dbReference type="Pfam" id="PF02055"/>
    </source>
</evidence>
<sequence length="459" mass="48705">MTLLPSTPASVAAAVVTSADGGRIFASTPVRVVTPGTAADVVVILHPDRPRQTIVGFGASLTESSAAALRTLPATQRTALLTELFSPTDGLGLSLLRQPLGGSEFVSGSHFTYDDIPIGRRDFALDHFSLGRDGTTVLPLVRQARQISGRLTIIGTPWSAPAWMKAGDSLVGGRLRTGTAYEQAYVDYLVRTVGAYRDAGVPLDYLTLQNEPMYSPPDYPGMPMTAWQQIRLITALAPALSAQGLPTRLLGYDHNWRTGDDMVRTLLASSAAPHLAGLAFHCYAGQPSDMRAFADATPMLMVTECSGSAAAGDSAAKRFSDTLGWHARNLVIDSIAAGSSSVVTWNLALDEDNGPHRGGCSTCSGVVTVDSRTAAITRNAEYYTLGHLSRYVDPGAVRFDADRSGRDTVTAVAFDNPGGQRVVVLYSQDGRARTVNLQDGDRTLQVTIPARSLATVTIP</sequence>
<dbReference type="SUPFAM" id="SSF51445">
    <property type="entry name" value="(Trans)glycosidases"/>
    <property type="match status" value="1"/>
</dbReference>
<feature type="domain" description="Glycosyl hydrolase family 30 TIM-barrel" evidence="5">
    <location>
        <begin position="54"/>
        <end position="392"/>
    </location>
</feature>
<feature type="domain" description="Glycosyl hydrolase family 30 beta sandwich" evidence="6">
    <location>
        <begin position="395"/>
        <end position="456"/>
    </location>
</feature>
<keyword evidence="2" id="KW-0732">Signal</keyword>
<proteinExistence type="inferred from homology"/>
<gene>
    <name evidence="7" type="ORF">FDO65_16100</name>
</gene>
<dbReference type="Pfam" id="PF17189">
    <property type="entry name" value="Glyco_hydro_30C"/>
    <property type="match status" value="1"/>
</dbReference>
<keyword evidence="3 4" id="KW-0378">Hydrolase</keyword>
<dbReference type="InterPro" id="IPR033452">
    <property type="entry name" value="GH30_C"/>
</dbReference>
<evidence type="ECO:0000313" key="8">
    <source>
        <dbReference type="Proteomes" id="UP000306985"/>
    </source>
</evidence>
<dbReference type="InterPro" id="IPR001139">
    <property type="entry name" value="Glyco_hydro_30"/>
</dbReference>
<dbReference type="AlphaFoldDB" id="A0A4U6QC65"/>
<evidence type="ECO:0000259" key="6">
    <source>
        <dbReference type="Pfam" id="PF17189"/>
    </source>
</evidence>
<dbReference type="OrthoDB" id="9806701at2"/>
<evidence type="ECO:0000256" key="1">
    <source>
        <dbReference type="ARBA" id="ARBA00005382"/>
    </source>
</evidence>
<accession>A0A4U6QC65</accession>
<organism evidence="7 8">
    <name type="scientific">Nakamurella flava</name>
    <dbReference type="NCBI Taxonomy" id="2576308"/>
    <lineage>
        <taxon>Bacteria</taxon>
        <taxon>Bacillati</taxon>
        <taxon>Actinomycetota</taxon>
        <taxon>Actinomycetes</taxon>
        <taxon>Nakamurellales</taxon>
        <taxon>Nakamurellaceae</taxon>
        <taxon>Nakamurella</taxon>
    </lineage>
</organism>
<comment type="caution">
    <text evidence="7">The sequence shown here is derived from an EMBL/GenBank/DDBJ whole genome shotgun (WGS) entry which is preliminary data.</text>
</comment>
<dbReference type="PANTHER" id="PTHR11069:SF23">
    <property type="entry name" value="LYSOSOMAL ACID GLUCOSYLCERAMIDASE"/>
    <property type="match status" value="1"/>
</dbReference>
<dbReference type="InterPro" id="IPR033453">
    <property type="entry name" value="Glyco_hydro_30_TIM-barrel"/>
</dbReference>
<evidence type="ECO:0000256" key="3">
    <source>
        <dbReference type="ARBA" id="ARBA00022801"/>
    </source>
</evidence>
<dbReference type="RefSeq" id="WP_137450758.1">
    <property type="nucleotide sequence ID" value="NZ_SZZH01000004.1"/>
</dbReference>
<name>A0A4U6QC65_9ACTN</name>
<dbReference type="PANTHER" id="PTHR11069">
    <property type="entry name" value="GLUCOSYLCERAMIDASE"/>
    <property type="match status" value="1"/>
</dbReference>
<evidence type="ECO:0000256" key="2">
    <source>
        <dbReference type="ARBA" id="ARBA00022729"/>
    </source>
</evidence>
<dbReference type="Gene3D" id="3.20.20.80">
    <property type="entry name" value="Glycosidases"/>
    <property type="match status" value="1"/>
</dbReference>
<dbReference type="Proteomes" id="UP000306985">
    <property type="component" value="Unassembled WGS sequence"/>
</dbReference>
<dbReference type="InterPro" id="IPR017853">
    <property type="entry name" value="GH"/>
</dbReference>
<dbReference type="PRINTS" id="PR00843">
    <property type="entry name" value="GLHYDRLASE30"/>
</dbReference>
<dbReference type="InterPro" id="IPR013780">
    <property type="entry name" value="Glyco_hydro_b"/>
</dbReference>